<dbReference type="Pfam" id="PF01648">
    <property type="entry name" value="ACPS"/>
    <property type="match status" value="1"/>
</dbReference>
<dbReference type="NCBIfam" id="TIGR00516">
    <property type="entry name" value="acpS"/>
    <property type="match status" value="1"/>
</dbReference>
<dbReference type="Proteomes" id="UP001519887">
    <property type="component" value="Unassembled WGS sequence"/>
</dbReference>
<accession>A0ABS7CD85</accession>
<keyword evidence="1 8" id="KW-0444">Lipid biosynthesis</keyword>
<keyword evidence="5 8" id="KW-0460">Magnesium</keyword>
<keyword evidence="2 8" id="KW-0808">Transferase</keyword>
<evidence type="ECO:0000259" key="9">
    <source>
        <dbReference type="Pfam" id="PF01648"/>
    </source>
</evidence>
<comment type="subcellular location">
    <subcellularLocation>
        <location evidence="8">Cytoplasm</location>
    </subcellularLocation>
</comment>
<dbReference type="Gene3D" id="3.90.470.20">
    <property type="entry name" value="4'-phosphopantetheinyl transferase domain"/>
    <property type="match status" value="1"/>
</dbReference>
<feature type="binding site" evidence="8">
    <location>
        <position position="8"/>
    </location>
    <ligand>
        <name>Mg(2+)</name>
        <dbReference type="ChEBI" id="CHEBI:18420"/>
    </ligand>
</feature>
<feature type="binding site" evidence="8">
    <location>
        <position position="60"/>
    </location>
    <ligand>
        <name>Mg(2+)</name>
        <dbReference type="ChEBI" id="CHEBI:18420"/>
    </ligand>
</feature>
<evidence type="ECO:0000256" key="8">
    <source>
        <dbReference type="HAMAP-Rule" id="MF_00101"/>
    </source>
</evidence>
<evidence type="ECO:0000256" key="4">
    <source>
        <dbReference type="ARBA" id="ARBA00022832"/>
    </source>
</evidence>
<keyword evidence="11" id="KW-1185">Reference proteome</keyword>
<dbReference type="EC" id="2.7.8.7" evidence="8"/>
<name>A0ABS7CD85_9BACL</name>
<dbReference type="SUPFAM" id="SSF56214">
    <property type="entry name" value="4'-phosphopantetheinyl transferase"/>
    <property type="match status" value="1"/>
</dbReference>
<dbReference type="InterPro" id="IPR004568">
    <property type="entry name" value="Ppantetheine-prot_Trfase_dom"/>
</dbReference>
<evidence type="ECO:0000256" key="7">
    <source>
        <dbReference type="ARBA" id="ARBA00023160"/>
    </source>
</evidence>
<evidence type="ECO:0000256" key="5">
    <source>
        <dbReference type="ARBA" id="ARBA00022842"/>
    </source>
</evidence>
<evidence type="ECO:0000256" key="2">
    <source>
        <dbReference type="ARBA" id="ARBA00022679"/>
    </source>
</evidence>
<comment type="catalytic activity">
    <reaction evidence="8">
        <text>apo-[ACP] + CoA = holo-[ACP] + adenosine 3',5'-bisphosphate + H(+)</text>
        <dbReference type="Rhea" id="RHEA:12068"/>
        <dbReference type="Rhea" id="RHEA-COMP:9685"/>
        <dbReference type="Rhea" id="RHEA-COMP:9690"/>
        <dbReference type="ChEBI" id="CHEBI:15378"/>
        <dbReference type="ChEBI" id="CHEBI:29999"/>
        <dbReference type="ChEBI" id="CHEBI:57287"/>
        <dbReference type="ChEBI" id="CHEBI:58343"/>
        <dbReference type="ChEBI" id="CHEBI:64479"/>
        <dbReference type="EC" id="2.7.8.7"/>
    </reaction>
</comment>
<organism evidence="10 11">
    <name type="scientific">Paenibacillus sepulcri</name>
    <dbReference type="NCBI Taxonomy" id="359917"/>
    <lineage>
        <taxon>Bacteria</taxon>
        <taxon>Bacillati</taxon>
        <taxon>Bacillota</taxon>
        <taxon>Bacilli</taxon>
        <taxon>Bacillales</taxon>
        <taxon>Paenibacillaceae</taxon>
        <taxon>Paenibacillus</taxon>
    </lineage>
</organism>
<comment type="caution">
    <text evidence="10">The sequence shown here is derived from an EMBL/GenBank/DDBJ whole genome shotgun (WGS) entry which is preliminary data.</text>
</comment>
<keyword evidence="8" id="KW-0963">Cytoplasm</keyword>
<dbReference type="NCBIfam" id="TIGR00556">
    <property type="entry name" value="pantethn_trn"/>
    <property type="match status" value="1"/>
</dbReference>
<keyword evidence="3 8" id="KW-0479">Metal-binding</keyword>
<evidence type="ECO:0000256" key="3">
    <source>
        <dbReference type="ARBA" id="ARBA00022723"/>
    </source>
</evidence>
<keyword evidence="7 8" id="KW-0275">Fatty acid biosynthesis</keyword>
<dbReference type="RefSeq" id="WP_210044121.1">
    <property type="nucleotide sequence ID" value="NZ_JBHLVU010000009.1"/>
</dbReference>
<dbReference type="InterPro" id="IPR008278">
    <property type="entry name" value="4-PPantetheinyl_Trfase_dom"/>
</dbReference>
<dbReference type="EMBL" id="JAHZIK010001389">
    <property type="protein sequence ID" value="MBW7458886.1"/>
    <property type="molecule type" value="Genomic_DNA"/>
</dbReference>
<keyword evidence="6 8" id="KW-0443">Lipid metabolism</keyword>
<evidence type="ECO:0000256" key="1">
    <source>
        <dbReference type="ARBA" id="ARBA00022516"/>
    </source>
</evidence>
<reference evidence="10 11" key="1">
    <citation type="submission" date="2021-07" db="EMBL/GenBank/DDBJ databases">
        <title>Paenibacillus radiodurans sp. nov., isolated from the southeastern edge of Tengger Desert.</title>
        <authorList>
            <person name="Zhang G."/>
        </authorList>
    </citation>
    <scope>NUCLEOTIDE SEQUENCE [LARGE SCALE GENOMIC DNA]</scope>
    <source>
        <strain evidence="10 11">CCM 7311</strain>
    </source>
</reference>
<comment type="similarity">
    <text evidence="8">Belongs to the P-Pant transferase superfamily. AcpS family.</text>
</comment>
<gene>
    <name evidence="8 10" type="primary">acpS</name>
    <name evidence="10" type="ORF">K0U00_33050</name>
</gene>
<feature type="domain" description="4'-phosphopantetheinyl transferase" evidence="9">
    <location>
        <begin position="4"/>
        <end position="97"/>
    </location>
</feature>
<comment type="cofactor">
    <cofactor evidence="8">
        <name>Mg(2+)</name>
        <dbReference type="ChEBI" id="CHEBI:18420"/>
    </cofactor>
</comment>
<dbReference type="InterPro" id="IPR037143">
    <property type="entry name" value="4-PPantetheinyl_Trfase_dom_sf"/>
</dbReference>
<dbReference type="HAMAP" id="MF_00101">
    <property type="entry name" value="AcpS"/>
    <property type="match status" value="1"/>
</dbReference>
<proteinExistence type="inferred from homology"/>
<comment type="function">
    <text evidence="8">Transfers the 4'-phosphopantetheine moiety from coenzyme A to a Ser of acyl-carrier-protein.</text>
</comment>
<sequence>MIVGIGHDLTSLERMKRLLEGTAGARFQERILTPLELKRAAEMSGLRLIEFTAGRFAAKEAVSKAFGCGIGRTLSFHDIEIGRDDCGKPLCRLADKAWERLRMSPTSTVIHVTITHDHSLASAFVIVERMA</sequence>
<evidence type="ECO:0000313" key="11">
    <source>
        <dbReference type="Proteomes" id="UP001519887"/>
    </source>
</evidence>
<evidence type="ECO:0000313" key="10">
    <source>
        <dbReference type="EMBL" id="MBW7458886.1"/>
    </source>
</evidence>
<evidence type="ECO:0000256" key="6">
    <source>
        <dbReference type="ARBA" id="ARBA00023098"/>
    </source>
</evidence>
<keyword evidence="4 8" id="KW-0276">Fatty acid metabolism</keyword>
<protein>
    <recommendedName>
        <fullName evidence="8">Holo-[acyl-carrier-protein] synthase</fullName>
        <shortName evidence="8">Holo-ACP synthase</shortName>
        <ecNumber evidence="8">2.7.8.7</ecNumber>
    </recommendedName>
    <alternativeName>
        <fullName evidence="8">4'-phosphopantetheinyl transferase AcpS</fullName>
    </alternativeName>
</protein>
<dbReference type="GO" id="GO:0008897">
    <property type="term" value="F:holo-[acyl-carrier-protein] synthase activity"/>
    <property type="evidence" value="ECO:0007669"/>
    <property type="project" value="UniProtKB-EC"/>
</dbReference>
<dbReference type="InterPro" id="IPR002582">
    <property type="entry name" value="ACPS"/>
</dbReference>